<evidence type="ECO:0000256" key="1">
    <source>
        <dbReference type="ARBA" id="ARBA00004613"/>
    </source>
</evidence>
<dbReference type="SMART" id="SM00708">
    <property type="entry name" value="PhBP"/>
    <property type="match status" value="2"/>
</dbReference>
<dbReference type="VEuPathDB" id="VectorBase:ASTE016515"/>
<dbReference type="InterPro" id="IPR036728">
    <property type="entry name" value="PBP_GOBP_sf"/>
</dbReference>
<dbReference type="GO" id="GO:0007608">
    <property type="term" value="P:sensory perception of smell"/>
    <property type="evidence" value="ECO:0007669"/>
    <property type="project" value="TreeGrafter"/>
</dbReference>
<protein>
    <submittedName>
        <fullName evidence="7">Uncharacterized protein</fullName>
    </submittedName>
</protein>
<keyword evidence="5" id="KW-1015">Disulfide bond</keyword>
<dbReference type="PANTHER" id="PTHR11857:SF43">
    <property type="entry name" value="GEO07291P1-RELATED"/>
    <property type="match status" value="1"/>
</dbReference>
<keyword evidence="8" id="KW-1185">Reference proteome</keyword>
<evidence type="ECO:0000256" key="6">
    <source>
        <dbReference type="SAM" id="SignalP"/>
    </source>
</evidence>
<organism evidence="7 8">
    <name type="scientific">Anopheles stephensi</name>
    <name type="common">Indo-Pakistan malaria mosquito</name>
    <dbReference type="NCBI Taxonomy" id="30069"/>
    <lineage>
        <taxon>Eukaryota</taxon>
        <taxon>Metazoa</taxon>
        <taxon>Ecdysozoa</taxon>
        <taxon>Arthropoda</taxon>
        <taxon>Hexapoda</taxon>
        <taxon>Insecta</taxon>
        <taxon>Pterygota</taxon>
        <taxon>Neoptera</taxon>
        <taxon>Endopterygota</taxon>
        <taxon>Diptera</taxon>
        <taxon>Nematocera</taxon>
        <taxon>Culicoidea</taxon>
        <taxon>Culicidae</taxon>
        <taxon>Anophelinae</taxon>
        <taxon>Anopheles</taxon>
    </lineage>
</organism>
<dbReference type="EnsemblMetazoa" id="ASTEI02996-RA">
    <property type="protein sequence ID" value="ASTEI02996-PA"/>
    <property type="gene ID" value="ASTEI02996"/>
</dbReference>
<accession>A0A182Y3G0</accession>
<proteinExistence type="inferred from homology"/>
<dbReference type="VEuPathDB" id="VectorBase:ASTEI20_038877"/>
<reference evidence="8" key="1">
    <citation type="journal article" date="2014" name="Genome Biol.">
        <title>Genome analysis of a major urban malaria vector mosquito, Anopheles stephensi.</title>
        <authorList>
            <person name="Jiang X."/>
            <person name="Peery A."/>
            <person name="Hall A.B."/>
            <person name="Sharma A."/>
            <person name="Chen X.G."/>
            <person name="Waterhouse R.M."/>
            <person name="Komissarov A."/>
            <person name="Riehle M.M."/>
            <person name="Shouche Y."/>
            <person name="Sharakhova M.V."/>
            <person name="Lawson D."/>
            <person name="Pakpour N."/>
            <person name="Arensburger P."/>
            <person name="Davidson V.L."/>
            <person name="Eiglmeier K."/>
            <person name="Emrich S."/>
            <person name="George P."/>
            <person name="Kennedy R.C."/>
            <person name="Mane S.P."/>
            <person name="Maslen G."/>
            <person name="Oringanje C."/>
            <person name="Qi Y."/>
            <person name="Settlage R."/>
            <person name="Tojo M."/>
            <person name="Tubio J.M."/>
            <person name="Unger M.F."/>
            <person name="Wang B."/>
            <person name="Vernick K.D."/>
            <person name="Ribeiro J.M."/>
            <person name="James A.A."/>
            <person name="Michel K."/>
            <person name="Riehle M.A."/>
            <person name="Luckhart S."/>
            <person name="Sharakhov I.V."/>
            <person name="Tu Z."/>
        </authorList>
    </citation>
    <scope>NUCLEOTIDE SEQUENCE [LARGE SCALE GENOMIC DNA]</scope>
    <source>
        <strain evidence="8">Indian</strain>
    </source>
</reference>
<evidence type="ECO:0000313" key="8">
    <source>
        <dbReference type="Proteomes" id="UP000076408"/>
    </source>
</evidence>
<evidence type="ECO:0000256" key="3">
    <source>
        <dbReference type="ARBA" id="ARBA00022525"/>
    </source>
</evidence>
<evidence type="ECO:0000256" key="2">
    <source>
        <dbReference type="ARBA" id="ARBA00008098"/>
    </source>
</evidence>
<dbReference type="Pfam" id="PF01395">
    <property type="entry name" value="PBP_GOBP"/>
    <property type="match status" value="1"/>
</dbReference>
<dbReference type="GO" id="GO:0005549">
    <property type="term" value="F:odorant binding"/>
    <property type="evidence" value="ECO:0007669"/>
    <property type="project" value="InterPro"/>
</dbReference>
<comment type="subcellular location">
    <subcellularLocation>
        <location evidence="1">Secreted</location>
    </subcellularLocation>
</comment>
<feature type="signal peptide" evidence="6">
    <location>
        <begin position="1"/>
        <end position="20"/>
    </location>
</feature>
<feature type="chain" id="PRO_5046255263" evidence="6">
    <location>
        <begin position="21"/>
        <end position="320"/>
    </location>
</feature>
<comment type="similarity">
    <text evidence="2">Belongs to the PBP/GOBP family.</text>
</comment>
<keyword evidence="4 6" id="KW-0732">Signal</keyword>
<sequence>MGKMLLTIVLVWCVLSLGQAREETTVEECEKNIAPSLKSRICELRQYKTVQGTDMDNHMQCVLEVVGFVEDTGDVVFQDLLAVLKTIDSSPDHLSNLKQCNAEADRVDGTSKANTFYTCILGTSSSDTFRKAFNYGGLTAADAHRSRRGSITMNKLLLTVGLLWCLVSLGQARKESTVEECEKNIPDSLKDRVCELRQYTPVASDDMDKHMQCILEVVGFVNGNGEVNESELLSLLQRVDSSVPHAANMKKCVMEASNVGSGKKANTFYTCFLGTSSSTGFKNAVDYNELLRAGKMRLSDPFDVSVVARLIKEIDDGLCG</sequence>
<dbReference type="SUPFAM" id="SSF47565">
    <property type="entry name" value="Insect pheromone/odorant-binding proteins"/>
    <property type="match status" value="2"/>
</dbReference>
<dbReference type="Gene3D" id="1.10.238.20">
    <property type="entry name" value="Pheromone/general odorant binding protein domain"/>
    <property type="match status" value="2"/>
</dbReference>
<dbReference type="InterPro" id="IPR006170">
    <property type="entry name" value="PBP/GOBP"/>
</dbReference>
<dbReference type="VEuPathDB" id="VectorBase:ASTE016513"/>
<dbReference type="Proteomes" id="UP000076408">
    <property type="component" value="Unassembled WGS sequence"/>
</dbReference>
<keyword evidence="3" id="KW-0964">Secreted</keyword>
<dbReference type="PANTHER" id="PTHR11857">
    <property type="entry name" value="ODORANT BINDING PROTEIN-RELATED"/>
    <property type="match status" value="1"/>
</dbReference>
<dbReference type="GO" id="GO:0005615">
    <property type="term" value="C:extracellular space"/>
    <property type="evidence" value="ECO:0007669"/>
    <property type="project" value="TreeGrafter"/>
</dbReference>
<dbReference type="STRING" id="30069.A0A182Y3G0"/>
<evidence type="ECO:0000313" key="7">
    <source>
        <dbReference type="EnsemblMetazoa" id="ASTEI02996-PA"/>
    </source>
</evidence>
<dbReference type="AlphaFoldDB" id="A0A182Y3G0"/>
<name>A0A182Y3G0_ANOST</name>
<evidence type="ECO:0000256" key="4">
    <source>
        <dbReference type="ARBA" id="ARBA00022729"/>
    </source>
</evidence>
<dbReference type="VEuPathDB" id="VectorBase:ASTEI02996"/>
<dbReference type="VEuPathDB" id="VectorBase:ASTEI20_033502"/>
<evidence type="ECO:0000256" key="5">
    <source>
        <dbReference type="ARBA" id="ARBA00023157"/>
    </source>
</evidence>
<reference evidence="7" key="2">
    <citation type="submission" date="2020-05" db="UniProtKB">
        <authorList>
            <consortium name="EnsemblMetazoa"/>
        </authorList>
    </citation>
    <scope>IDENTIFICATION</scope>
    <source>
        <strain evidence="7">Indian</strain>
    </source>
</reference>